<evidence type="ECO:0000259" key="9">
    <source>
        <dbReference type="Pfam" id="PF03175"/>
    </source>
</evidence>
<evidence type="ECO:0000313" key="10">
    <source>
        <dbReference type="EMBL" id="GBM48104.1"/>
    </source>
</evidence>
<evidence type="ECO:0000256" key="2">
    <source>
        <dbReference type="ARBA" id="ARBA00012417"/>
    </source>
</evidence>
<proteinExistence type="inferred from homology"/>
<evidence type="ECO:0000256" key="7">
    <source>
        <dbReference type="ARBA" id="ARBA00023125"/>
    </source>
</evidence>
<dbReference type="GO" id="GO:0006260">
    <property type="term" value="P:DNA replication"/>
    <property type="evidence" value="ECO:0007669"/>
    <property type="project" value="UniProtKB-KW"/>
</dbReference>
<organism evidence="10 11">
    <name type="scientific">Araneus ventricosus</name>
    <name type="common">Orbweaver spider</name>
    <name type="synonym">Epeira ventricosa</name>
    <dbReference type="NCBI Taxonomy" id="182803"/>
    <lineage>
        <taxon>Eukaryota</taxon>
        <taxon>Metazoa</taxon>
        <taxon>Ecdysozoa</taxon>
        <taxon>Arthropoda</taxon>
        <taxon>Chelicerata</taxon>
        <taxon>Arachnida</taxon>
        <taxon>Araneae</taxon>
        <taxon>Araneomorphae</taxon>
        <taxon>Entelegynae</taxon>
        <taxon>Araneoidea</taxon>
        <taxon>Araneidae</taxon>
        <taxon>Araneus</taxon>
    </lineage>
</organism>
<evidence type="ECO:0000256" key="1">
    <source>
        <dbReference type="ARBA" id="ARBA00005755"/>
    </source>
</evidence>
<name>A0A4Y2G853_ARAVE</name>
<comment type="similarity">
    <text evidence="1">Belongs to the DNA polymerase type-B family.</text>
</comment>
<dbReference type="InterPro" id="IPR043502">
    <property type="entry name" value="DNA/RNA_pol_sf"/>
</dbReference>
<reference evidence="10 11" key="1">
    <citation type="journal article" date="2019" name="Sci. Rep.">
        <title>Orb-weaving spider Araneus ventricosus genome elucidates the spidroin gene catalogue.</title>
        <authorList>
            <person name="Kono N."/>
            <person name="Nakamura H."/>
            <person name="Ohtoshi R."/>
            <person name="Moran D.A.P."/>
            <person name="Shinohara A."/>
            <person name="Yoshida Y."/>
            <person name="Fujiwara M."/>
            <person name="Mori M."/>
            <person name="Tomita M."/>
            <person name="Arakawa K."/>
        </authorList>
    </citation>
    <scope>NUCLEOTIDE SEQUENCE [LARGE SCALE GENOMIC DNA]</scope>
</reference>
<dbReference type="GO" id="GO:0003677">
    <property type="term" value="F:DNA binding"/>
    <property type="evidence" value="ECO:0007669"/>
    <property type="project" value="UniProtKB-KW"/>
</dbReference>
<dbReference type="Proteomes" id="UP000499080">
    <property type="component" value="Unassembled WGS sequence"/>
</dbReference>
<comment type="catalytic activity">
    <reaction evidence="8">
        <text>DNA(n) + a 2'-deoxyribonucleoside 5'-triphosphate = DNA(n+1) + diphosphate</text>
        <dbReference type="Rhea" id="RHEA:22508"/>
        <dbReference type="Rhea" id="RHEA-COMP:17339"/>
        <dbReference type="Rhea" id="RHEA-COMP:17340"/>
        <dbReference type="ChEBI" id="CHEBI:33019"/>
        <dbReference type="ChEBI" id="CHEBI:61560"/>
        <dbReference type="ChEBI" id="CHEBI:173112"/>
        <dbReference type="EC" id="2.7.7.7"/>
    </reaction>
</comment>
<keyword evidence="5" id="KW-0235">DNA replication</keyword>
<feature type="domain" description="DNA-directed DNA polymerase family B mitochondria/virus" evidence="9">
    <location>
        <begin position="55"/>
        <end position="200"/>
    </location>
</feature>
<dbReference type="GO" id="GO:0003887">
    <property type="term" value="F:DNA-directed DNA polymerase activity"/>
    <property type="evidence" value="ECO:0007669"/>
    <property type="project" value="UniProtKB-KW"/>
</dbReference>
<accession>A0A4Y2G853</accession>
<gene>
    <name evidence="10" type="ORF">AVEN_34422_1</name>
</gene>
<evidence type="ECO:0000256" key="3">
    <source>
        <dbReference type="ARBA" id="ARBA00022679"/>
    </source>
</evidence>
<keyword evidence="7" id="KW-0238">DNA-binding</keyword>
<evidence type="ECO:0000256" key="5">
    <source>
        <dbReference type="ARBA" id="ARBA00022705"/>
    </source>
</evidence>
<dbReference type="Pfam" id="PF03175">
    <property type="entry name" value="DNA_pol_B_2"/>
    <property type="match status" value="1"/>
</dbReference>
<dbReference type="InterPro" id="IPR004868">
    <property type="entry name" value="DNA-dir_DNA_pol_B_mt/vir"/>
</dbReference>
<evidence type="ECO:0000256" key="4">
    <source>
        <dbReference type="ARBA" id="ARBA00022695"/>
    </source>
</evidence>
<dbReference type="PANTHER" id="PTHR33568">
    <property type="entry name" value="DNA POLYMERASE"/>
    <property type="match status" value="1"/>
</dbReference>
<protein>
    <recommendedName>
        <fullName evidence="2">DNA-directed DNA polymerase</fullName>
        <ecNumber evidence="2">2.7.7.7</ecNumber>
    </recommendedName>
</protein>
<comment type="caution">
    <text evidence="10">The sequence shown here is derived from an EMBL/GenBank/DDBJ whole genome shotgun (WGS) entry which is preliminary data.</text>
</comment>
<keyword evidence="4" id="KW-0548">Nucleotidyltransferase</keyword>
<dbReference type="PANTHER" id="PTHR33568:SF3">
    <property type="entry name" value="DNA-DIRECTED DNA POLYMERASE"/>
    <property type="match status" value="1"/>
</dbReference>
<evidence type="ECO:0000256" key="6">
    <source>
        <dbReference type="ARBA" id="ARBA00022932"/>
    </source>
</evidence>
<keyword evidence="3" id="KW-0808">Transferase</keyword>
<dbReference type="EC" id="2.7.7.7" evidence="2"/>
<sequence>MWALLKKTKERAAKIRSSGFYLKEMWKHDFLRMKRNDVSLKEFCSQLEIVERMNPRDAFYGGRTNATRLFYVGEAKYIDFTSLYPYVNKYCSYPTGFRIVKCSILPPRGLYHPVLPFRSKGKLTFPLRSSCVETRCSTCEHEDSARVLRGTWVTVEVEKAVEVGYRIEKIYEVHHFKERTTSLFKTYINTFLKTKQEASGWPEKCQTPEEKSEYVRNYEEHEGIFLNPDNIEKNPGK</sequence>
<dbReference type="GO" id="GO:0000166">
    <property type="term" value="F:nucleotide binding"/>
    <property type="evidence" value="ECO:0007669"/>
    <property type="project" value="InterPro"/>
</dbReference>
<keyword evidence="6" id="KW-0239">DNA-directed DNA polymerase</keyword>
<evidence type="ECO:0000313" key="11">
    <source>
        <dbReference type="Proteomes" id="UP000499080"/>
    </source>
</evidence>
<dbReference type="AlphaFoldDB" id="A0A4Y2G853"/>
<dbReference type="EMBL" id="BGPR01001202">
    <property type="protein sequence ID" value="GBM48104.1"/>
    <property type="molecule type" value="Genomic_DNA"/>
</dbReference>
<keyword evidence="11" id="KW-1185">Reference proteome</keyword>
<evidence type="ECO:0000256" key="8">
    <source>
        <dbReference type="ARBA" id="ARBA00049244"/>
    </source>
</evidence>
<dbReference type="OrthoDB" id="5985876at2759"/>
<dbReference type="SUPFAM" id="SSF56672">
    <property type="entry name" value="DNA/RNA polymerases"/>
    <property type="match status" value="1"/>
</dbReference>